<dbReference type="PROSITE" id="PS00108">
    <property type="entry name" value="PROTEIN_KINASE_ST"/>
    <property type="match status" value="1"/>
</dbReference>
<evidence type="ECO:0000313" key="1">
    <source>
        <dbReference type="EMBL" id="ROL08889.1"/>
    </source>
</evidence>
<gene>
    <name evidence="1" type="ORF">DPX16_5225</name>
</gene>
<comment type="caution">
    <text evidence="1">The sequence shown here is derived from an EMBL/GenBank/DDBJ whole genome shotgun (WGS) entry which is preliminary data.</text>
</comment>
<evidence type="ECO:0008006" key="3">
    <source>
        <dbReference type="Google" id="ProtNLM"/>
    </source>
</evidence>
<reference evidence="1 2" key="1">
    <citation type="submission" date="2018-10" db="EMBL/GenBank/DDBJ databases">
        <title>Genome assembly for a Yunnan-Guizhou Plateau 3E fish, Anabarilius grahami (Regan), and its evolutionary and genetic applications.</title>
        <authorList>
            <person name="Jiang W."/>
        </authorList>
    </citation>
    <scope>NUCLEOTIDE SEQUENCE [LARGE SCALE GENOMIC DNA]</scope>
    <source>
        <strain evidence="1">AG-KIZ</strain>
        <tissue evidence="1">Muscle</tissue>
    </source>
</reference>
<dbReference type="InterPro" id="IPR008271">
    <property type="entry name" value="Ser/Thr_kinase_AS"/>
</dbReference>
<name>A0A3N0Y1E1_ANAGA</name>
<dbReference type="EMBL" id="RJVU01054446">
    <property type="protein sequence ID" value="ROL08889.1"/>
    <property type="molecule type" value="Genomic_DNA"/>
</dbReference>
<accession>A0A3N0Y1E1</accession>
<proteinExistence type="predicted"/>
<sequence>MAAHSRGVFHSDIKLENLLINTETLGQSDRLWVQESGYERFCVNKMFAVTVQSHTGSGTIIHLKNSLKQLDTALTWHEVLEKLCPDLFSSLLPSSLTVTVSTDLKETTKMLVEETQTIEDVLQFDPQIKVVSFKLKFQSETPPPNNTRNAFSIMMGQAKTPKDPMLRSCNNGWPQVAEPWDIVGMDLVGMVTPTKEGYQ</sequence>
<evidence type="ECO:0000313" key="2">
    <source>
        <dbReference type="Proteomes" id="UP000281406"/>
    </source>
</evidence>
<protein>
    <recommendedName>
        <fullName evidence="3">Protein kinase domain-containing protein</fullName>
    </recommendedName>
</protein>
<dbReference type="Proteomes" id="UP000281406">
    <property type="component" value="Unassembled WGS sequence"/>
</dbReference>
<keyword evidence="2" id="KW-1185">Reference proteome</keyword>
<dbReference type="AlphaFoldDB" id="A0A3N0Y1E1"/>
<organism evidence="1 2">
    <name type="scientific">Anabarilius grahami</name>
    <name type="common">Kanglang fish</name>
    <name type="synonym">Barilius grahami</name>
    <dbReference type="NCBI Taxonomy" id="495550"/>
    <lineage>
        <taxon>Eukaryota</taxon>
        <taxon>Metazoa</taxon>
        <taxon>Chordata</taxon>
        <taxon>Craniata</taxon>
        <taxon>Vertebrata</taxon>
        <taxon>Euteleostomi</taxon>
        <taxon>Actinopterygii</taxon>
        <taxon>Neopterygii</taxon>
        <taxon>Teleostei</taxon>
        <taxon>Ostariophysi</taxon>
        <taxon>Cypriniformes</taxon>
        <taxon>Xenocyprididae</taxon>
        <taxon>Xenocypridinae</taxon>
        <taxon>Xenocypridinae incertae sedis</taxon>
        <taxon>Anabarilius</taxon>
    </lineage>
</organism>
<dbReference type="GO" id="GO:0004672">
    <property type="term" value="F:protein kinase activity"/>
    <property type="evidence" value="ECO:0007669"/>
    <property type="project" value="InterPro"/>
</dbReference>